<evidence type="ECO:0000256" key="1">
    <source>
        <dbReference type="SAM" id="MobiDB-lite"/>
    </source>
</evidence>
<feature type="compositionally biased region" description="Basic and acidic residues" evidence="1">
    <location>
        <begin position="53"/>
        <end position="62"/>
    </location>
</feature>
<gene>
    <name evidence="2" type="ORF">HNQ96_005084</name>
</gene>
<dbReference type="Proteomes" id="UP000532373">
    <property type="component" value="Unassembled WGS sequence"/>
</dbReference>
<evidence type="ECO:0000313" key="2">
    <source>
        <dbReference type="EMBL" id="MBB6469195.1"/>
    </source>
</evidence>
<protein>
    <submittedName>
        <fullName evidence="2">Uncharacterized protein</fullName>
    </submittedName>
</protein>
<organism evidence="2 3">
    <name type="scientific">Aminobacter carboxidus</name>
    <dbReference type="NCBI Taxonomy" id="376165"/>
    <lineage>
        <taxon>Bacteria</taxon>
        <taxon>Pseudomonadati</taxon>
        <taxon>Pseudomonadota</taxon>
        <taxon>Alphaproteobacteria</taxon>
        <taxon>Hyphomicrobiales</taxon>
        <taxon>Phyllobacteriaceae</taxon>
        <taxon>Aminobacter</taxon>
    </lineage>
</organism>
<evidence type="ECO:0000313" key="3">
    <source>
        <dbReference type="Proteomes" id="UP000532373"/>
    </source>
</evidence>
<proteinExistence type="predicted"/>
<reference evidence="2 3" key="1">
    <citation type="submission" date="2020-08" db="EMBL/GenBank/DDBJ databases">
        <title>Genomic Encyclopedia of Type Strains, Phase IV (KMG-IV): sequencing the most valuable type-strain genomes for metagenomic binning, comparative biology and taxonomic classification.</title>
        <authorList>
            <person name="Goeker M."/>
        </authorList>
    </citation>
    <scope>NUCLEOTIDE SEQUENCE [LARGE SCALE GENOMIC DNA]</scope>
    <source>
        <strain evidence="2 3">DSM 17454</strain>
    </source>
</reference>
<comment type="caution">
    <text evidence="2">The sequence shown here is derived from an EMBL/GenBank/DDBJ whole genome shotgun (WGS) entry which is preliminary data.</text>
</comment>
<dbReference type="AlphaFoldDB" id="A0A8E2BGD6"/>
<feature type="region of interest" description="Disordered" evidence="1">
    <location>
        <begin position="202"/>
        <end position="226"/>
    </location>
</feature>
<feature type="region of interest" description="Disordered" evidence="1">
    <location>
        <begin position="1"/>
        <end position="62"/>
    </location>
</feature>
<accession>A0A8E2BGD6</accession>
<name>A0A8E2BGD6_9HYPH</name>
<dbReference type="EMBL" id="JACHGI010000014">
    <property type="protein sequence ID" value="MBB6469195.1"/>
    <property type="molecule type" value="Genomic_DNA"/>
</dbReference>
<sequence>MCALAHTKRQGPTGSRPAPEVHRLAPEYEPVMSACRQGGTERRRTRHFGSSRSTDRQVSSERHKIRLRTAPIPNPGASWLCQSGRRPRAIFRSLEARAMQDVTREAGAASAFPRNVGRCGAGWRWRRGVSFRWPHPGPFPFSCRLCRRPPALCGQPPLGVHSATILENSISVFWLRAGEGPARGFRQIEFSRIVAEMTAAGRPSPLAPSGMVPMHPKENHHGHHDR</sequence>